<reference evidence="2" key="1">
    <citation type="journal article" date="2023" name="Front. Plant Sci.">
        <title>Chromosomal-level genome assembly of Melastoma candidum provides insights into trichome evolution.</title>
        <authorList>
            <person name="Zhong Y."/>
            <person name="Wu W."/>
            <person name="Sun C."/>
            <person name="Zou P."/>
            <person name="Liu Y."/>
            <person name="Dai S."/>
            <person name="Zhou R."/>
        </authorList>
    </citation>
    <scope>NUCLEOTIDE SEQUENCE [LARGE SCALE GENOMIC DNA]</scope>
</reference>
<evidence type="ECO:0000313" key="1">
    <source>
        <dbReference type="EMBL" id="KAI4342598.1"/>
    </source>
</evidence>
<comment type="caution">
    <text evidence="1">The sequence shown here is derived from an EMBL/GenBank/DDBJ whole genome shotgun (WGS) entry which is preliminary data.</text>
</comment>
<keyword evidence="2" id="KW-1185">Reference proteome</keyword>
<accession>A0ACB9P0S6</accession>
<evidence type="ECO:0000313" key="2">
    <source>
        <dbReference type="Proteomes" id="UP001057402"/>
    </source>
</evidence>
<sequence length="949" mass="106186">MEADIPLPDELEWLEAQSLFNEEYLSPPSPACDDDVLDEDPPAPSTSAAALDRRKRPSPLRQSDSPKRTKVCEGSHVEAVLDDDDSWLRYSPPRQSQGGEAFKIAVEKGEEEEKEEEVVLSRFASRIDGDCVAVTGLDGKRVYAKVSRGLDEGLGTGKSSFRAKAGLLAEPINVLLDRSEKEAFAKALLASSEVGEDEITSPNAPTIFEKLWVDKYAPNSFTELLSDEQTNREVLLWFKQWDACVFGSEIRSTADEVLSALRRHSSITHHKATCYPVNFKANRGQQWSKDRFQHPQNSYSRDHDAKTASEKWAKNSSITGPPEQKVLLLCGPPGLGKTTLAHIAAKHCGYRVVEINASDDRSSAVVEAKILDVVQMDSVMGDSRPKCLIIDEIDGALGDGKGAVDVLLKMILAEKKLEGEKKNFGKEPAKITSKKRHRTSSLLRPVICICNDLYAPSLRQLRQVAKIHIFVQPSVSRVVSRLKHVCNNEGMKTSSVALTALAEFTECDIRSCLNTLQFLNKKKEALSELNISTQVVGQKDVSRNIFDIWKEIFQKKKIKRERRPASDSSQLGEFDALHSLISSRGDYDLLFEGIYENLLQLPYHDPVMQKTVLCLDSIGTADLNHQYMMRSMHMHLRVYQPSIAVCMHHQIAQVQKANIDWPKSYQRYRTMLMERIDTLRSWYGKMSPLISRHFSNKSLVEDSVSQLLHILSPPNLKPVAVHLLSNSERADLAELISKMLAYCVTYKSVDNGSKNVSLNPGSGMEAVAPALDPPLYNYITFKDHASSYHQLPIAMKQVLLYEVEKHKILHGRPEKAAQLMDSCNHVNKNDTASKNSILNHGAWDIDMPAVEKIVQKLSSSQAGYAPYNSVPPLNDGGDMIKKSNGGAKKSSCASGFFERFRKSNNTPNKVNTVTKPETSKRESYPVLFKFNEGFTNAIKRPVRMREFLL</sequence>
<dbReference type="Proteomes" id="UP001057402">
    <property type="component" value="Chromosome 7"/>
</dbReference>
<name>A0ACB9P0S6_9MYRT</name>
<organism evidence="1 2">
    <name type="scientific">Melastoma candidum</name>
    <dbReference type="NCBI Taxonomy" id="119954"/>
    <lineage>
        <taxon>Eukaryota</taxon>
        <taxon>Viridiplantae</taxon>
        <taxon>Streptophyta</taxon>
        <taxon>Embryophyta</taxon>
        <taxon>Tracheophyta</taxon>
        <taxon>Spermatophyta</taxon>
        <taxon>Magnoliopsida</taxon>
        <taxon>eudicotyledons</taxon>
        <taxon>Gunneridae</taxon>
        <taxon>Pentapetalae</taxon>
        <taxon>rosids</taxon>
        <taxon>malvids</taxon>
        <taxon>Myrtales</taxon>
        <taxon>Melastomataceae</taxon>
        <taxon>Melastomatoideae</taxon>
        <taxon>Melastomateae</taxon>
        <taxon>Melastoma</taxon>
    </lineage>
</organism>
<proteinExistence type="predicted"/>
<dbReference type="EMBL" id="CM042886">
    <property type="protein sequence ID" value="KAI4342598.1"/>
    <property type="molecule type" value="Genomic_DNA"/>
</dbReference>
<gene>
    <name evidence="1" type="ORF">MLD38_027207</name>
</gene>
<protein>
    <submittedName>
        <fullName evidence="1">Uncharacterized protein</fullName>
    </submittedName>
</protein>